<accession>A0A6L7ISB3</accession>
<dbReference type="InterPro" id="IPR047668">
    <property type="entry name" value="DsrJ"/>
</dbReference>
<dbReference type="InterPro" id="IPR036280">
    <property type="entry name" value="Multihaem_cyt_sf"/>
</dbReference>
<dbReference type="RefSeq" id="WP_160942417.1">
    <property type="nucleotide sequence ID" value="NZ_CP063310.1"/>
</dbReference>
<evidence type="ECO:0000313" key="2">
    <source>
        <dbReference type="Proteomes" id="UP000478463"/>
    </source>
</evidence>
<dbReference type="EMBL" id="CP063310">
    <property type="protein sequence ID" value="QOS66800.1"/>
    <property type="molecule type" value="Genomic_DNA"/>
</dbReference>
<proteinExistence type="predicted"/>
<dbReference type="SUPFAM" id="SSF48695">
    <property type="entry name" value="Multiheme cytochromes"/>
    <property type="match status" value="1"/>
</dbReference>
<organism evidence="1 2">
    <name type="scientific">Eggerthella guodeyinii</name>
    <dbReference type="NCBI Taxonomy" id="2690837"/>
    <lineage>
        <taxon>Bacteria</taxon>
        <taxon>Bacillati</taxon>
        <taxon>Actinomycetota</taxon>
        <taxon>Coriobacteriia</taxon>
        <taxon>Eggerthellales</taxon>
        <taxon>Eggerthellaceae</taxon>
        <taxon>Eggerthella</taxon>
    </lineage>
</organism>
<evidence type="ECO:0000313" key="1">
    <source>
        <dbReference type="EMBL" id="QOS66800.1"/>
    </source>
</evidence>
<dbReference type="KEGG" id="egd:GS424_009540"/>
<name>A0A6L7ISB3_9ACTN</name>
<sequence length="133" mass="14760">MYKGGRIILFAGLFVLLMAVPLIVNLGNATAAPTPSTDTPAIDALSEKRCVESTEYMRSSHMQLLDEWRNDVVRDGATEYRGAGGQVYEISLDDTCLECHTNREEFCDSCHEYSSVELYCWDCHDLADAGQGN</sequence>
<reference evidence="1 2" key="1">
    <citation type="submission" date="2020-10" db="EMBL/GenBank/DDBJ databases">
        <title>Eggerthella sp. nov., isolated from human feces.</title>
        <authorList>
            <person name="Yajun G."/>
        </authorList>
    </citation>
    <scope>NUCLEOTIDE SEQUENCE [LARGE SCALE GENOMIC DNA]</scope>
    <source>
        <strain evidence="1 2">HF-1101</strain>
    </source>
</reference>
<dbReference type="Proteomes" id="UP000478463">
    <property type="component" value="Chromosome"/>
</dbReference>
<dbReference type="NCBIfam" id="NF038038">
    <property type="entry name" value="cytoc_DsrJ"/>
    <property type="match status" value="1"/>
</dbReference>
<protein>
    <submittedName>
        <fullName evidence="1">Sulfate reduction electron transfer complex DsrMKJOP subunit DsrJ</fullName>
    </submittedName>
</protein>
<gene>
    <name evidence="1" type="primary">dsrJ</name>
    <name evidence="1" type="ORF">GS424_009540</name>
</gene>
<dbReference type="AlphaFoldDB" id="A0A6L7ISB3"/>